<proteinExistence type="predicted"/>
<dbReference type="AlphaFoldDB" id="A0AAD2YKE8"/>
<gene>
    <name evidence="1" type="ORF">HMPREF1059_00251</name>
</gene>
<accession>A0AAD2YKE8</accession>
<comment type="caution">
    <text evidence="1">The sequence shown here is derived from an EMBL/GenBank/DDBJ whole genome shotgun (WGS) entry which is preliminary data.</text>
</comment>
<dbReference type="RefSeq" id="WP_005862402.1">
    <property type="nucleotide sequence ID" value="NZ_JH976485.1"/>
</dbReference>
<sequence>YLLYGCTSLTSVDLTPLASWVKVTNCIYLLYGCTSLTSVDLTPLASWTKMTNNSSFIYNCSKLIFVTVLSTTPFPLTSGALTNGNNCPIYVPDDAVDTYKTATNWSAYASRIKPISEKTES</sequence>
<reference evidence="1 2" key="1">
    <citation type="submission" date="2012-02" db="EMBL/GenBank/DDBJ databases">
        <title>The Genome Sequence of Parabacteroides distasonis CL09T03C24.</title>
        <authorList>
            <consortium name="The Broad Institute Genome Sequencing Platform"/>
            <person name="Earl A."/>
            <person name="Ward D."/>
            <person name="Feldgarden M."/>
            <person name="Gevers D."/>
            <person name="Zitomersky N.L."/>
            <person name="Coyne M.J."/>
            <person name="Comstock L.E."/>
            <person name="Young S.K."/>
            <person name="Zeng Q."/>
            <person name="Gargeya S."/>
            <person name="Fitzgerald M."/>
            <person name="Haas B."/>
            <person name="Abouelleil A."/>
            <person name="Alvarado L."/>
            <person name="Arachchi H.M."/>
            <person name="Berlin A."/>
            <person name="Chapman S.B."/>
            <person name="Gearin G."/>
            <person name="Goldberg J."/>
            <person name="Griggs A."/>
            <person name="Gujja S."/>
            <person name="Hansen M."/>
            <person name="Heiman D."/>
            <person name="Howarth C."/>
            <person name="Larimer J."/>
            <person name="Lui A."/>
            <person name="MacDonald P.J.P."/>
            <person name="McCowen C."/>
            <person name="Montmayeur A."/>
            <person name="Murphy C."/>
            <person name="Neiman D."/>
            <person name="Pearson M."/>
            <person name="Priest M."/>
            <person name="Roberts A."/>
            <person name="Saif S."/>
            <person name="Shea T."/>
            <person name="Sisk P."/>
            <person name="Stolte C."/>
            <person name="Sykes S."/>
            <person name="Wortman J."/>
            <person name="Nusbaum C."/>
            <person name="Birren B."/>
        </authorList>
    </citation>
    <scope>NUCLEOTIDE SEQUENCE [LARGE SCALE GENOMIC DNA]</scope>
    <source>
        <strain evidence="1 2">CL09T03C24</strain>
    </source>
</reference>
<name>A0AAD2YKE8_PARDI</name>
<dbReference type="Gene3D" id="3.40.50.12480">
    <property type="match status" value="1"/>
</dbReference>
<evidence type="ECO:0000313" key="1">
    <source>
        <dbReference type="EMBL" id="EKN33801.1"/>
    </source>
</evidence>
<dbReference type="EMBL" id="AGZN01000001">
    <property type="protein sequence ID" value="EKN33801.1"/>
    <property type="molecule type" value="Genomic_DNA"/>
</dbReference>
<dbReference type="Proteomes" id="UP000006262">
    <property type="component" value="Unassembled WGS sequence"/>
</dbReference>
<organism evidence="1 2">
    <name type="scientific">Parabacteroides distasonis CL09T03C24</name>
    <dbReference type="NCBI Taxonomy" id="999417"/>
    <lineage>
        <taxon>Bacteria</taxon>
        <taxon>Pseudomonadati</taxon>
        <taxon>Bacteroidota</taxon>
        <taxon>Bacteroidia</taxon>
        <taxon>Bacteroidales</taxon>
        <taxon>Tannerellaceae</taxon>
        <taxon>Parabacteroides</taxon>
    </lineage>
</organism>
<feature type="non-terminal residue" evidence="1">
    <location>
        <position position="1"/>
    </location>
</feature>
<protein>
    <submittedName>
        <fullName evidence="1">Uncharacterized protein</fullName>
    </submittedName>
</protein>
<evidence type="ECO:0000313" key="2">
    <source>
        <dbReference type="Proteomes" id="UP000006262"/>
    </source>
</evidence>